<dbReference type="eggNOG" id="ENOG50348QQ">
    <property type="taxonomic scope" value="Bacteria"/>
</dbReference>
<keyword evidence="1" id="KW-0732">Signal</keyword>
<accession>L0EG31</accession>
<evidence type="ECO:0000313" key="2">
    <source>
        <dbReference type="EMBL" id="AGA58752.1"/>
    </source>
</evidence>
<evidence type="ECO:0000256" key="1">
    <source>
        <dbReference type="SAM" id="SignalP"/>
    </source>
</evidence>
<dbReference type="RefSeq" id="WP_015255494.1">
    <property type="nucleotide sequence ID" value="NC_019897.1"/>
</dbReference>
<evidence type="ECO:0000313" key="3">
    <source>
        <dbReference type="Proteomes" id="UP000010795"/>
    </source>
</evidence>
<dbReference type="KEGG" id="tco:Theco_2661"/>
<dbReference type="Proteomes" id="UP000010795">
    <property type="component" value="Chromosome"/>
</dbReference>
<feature type="chain" id="PRO_5003941054" description="Lipoprotein" evidence="1">
    <location>
        <begin position="22"/>
        <end position="119"/>
    </location>
</feature>
<dbReference type="PROSITE" id="PS51257">
    <property type="entry name" value="PROKAR_LIPOPROTEIN"/>
    <property type="match status" value="1"/>
</dbReference>
<dbReference type="HOGENOM" id="CLU_2060323_0_0_9"/>
<evidence type="ECO:0008006" key="4">
    <source>
        <dbReference type="Google" id="ProtNLM"/>
    </source>
</evidence>
<dbReference type="OrthoDB" id="2615463at2"/>
<organism evidence="2 3">
    <name type="scientific">Thermobacillus composti (strain DSM 18247 / JCM 13945 / KWC4)</name>
    <dbReference type="NCBI Taxonomy" id="717605"/>
    <lineage>
        <taxon>Bacteria</taxon>
        <taxon>Bacillati</taxon>
        <taxon>Bacillota</taxon>
        <taxon>Bacilli</taxon>
        <taxon>Bacillales</taxon>
        <taxon>Paenibacillaceae</taxon>
        <taxon>Thermobacillus</taxon>
    </lineage>
</organism>
<dbReference type="AlphaFoldDB" id="L0EG31"/>
<feature type="signal peptide" evidence="1">
    <location>
        <begin position="1"/>
        <end position="21"/>
    </location>
</feature>
<gene>
    <name evidence="2" type="ordered locus">Theco_2661</name>
</gene>
<proteinExistence type="predicted"/>
<reference evidence="3" key="1">
    <citation type="submission" date="2012-01" db="EMBL/GenBank/DDBJ databases">
        <title>Complete sequence of chromosome of Thermobacillus composti KWC4.</title>
        <authorList>
            <person name="Lucas S."/>
            <person name="Han J."/>
            <person name="Lapidus A."/>
            <person name="Cheng J.-F."/>
            <person name="Goodwin L."/>
            <person name="Pitluck S."/>
            <person name="Peters L."/>
            <person name="Ovchinnikova G."/>
            <person name="Teshima H."/>
            <person name="Detter J.C."/>
            <person name="Han C."/>
            <person name="Tapia R."/>
            <person name="Land M."/>
            <person name="Hauser L."/>
            <person name="Kyrpides N."/>
            <person name="Ivanova N."/>
            <person name="Pagani I."/>
            <person name="Anderson I."/>
            <person name="Woyke T."/>
        </authorList>
    </citation>
    <scope>NUCLEOTIDE SEQUENCE [LARGE SCALE GENOMIC DNA]</scope>
    <source>
        <strain evidence="3">DSM 18247 / JCM 13945 / KWC4</strain>
    </source>
</reference>
<name>L0EG31_THECK</name>
<protein>
    <recommendedName>
        <fullName evidence="4">Lipoprotein</fullName>
    </recommendedName>
</protein>
<keyword evidence="3" id="KW-1185">Reference proteome</keyword>
<dbReference type="EMBL" id="CP003255">
    <property type="protein sequence ID" value="AGA58752.1"/>
    <property type="molecule type" value="Genomic_DNA"/>
</dbReference>
<sequence>MKRTLFLLTLMVLVIAGCSSSDSSSGESQLTLQDFIKAYQDQGVEVDPSEKPLFDMLGAKDGVIFYMENSPVKIYEFDSVKSLKKAVSEDGMIKDWPQNGRFLLETKKQEAIQIFENVK</sequence>
<dbReference type="STRING" id="717605.Theco_2661"/>